<keyword evidence="6" id="KW-1185">Reference proteome</keyword>
<feature type="domain" description="Leucine rich repeat variant" evidence="3">
    <location>
        <begin position="565"/>
        <end position="623"/>
    </location>
</feature>
<reference evidence="5 6" key="1">
    <citation type="submission" date="2017-10" db="EMBL/GenBank/DDBJ databases">
        <title>Sequencing the genomes of 1000 actinobacteria strains.</title>
        <authorList>
            <person name="Klenk H.-P."/>
        </authorList>
    </citation>
    <scope>NUCLEOTIDE SEQUENCE [LARGE SCALE GENOMIC DNA]</scope>
    <source>
        <strain evidence="5 6">DSM 21863</strain>
    </source>
</reference>
<evidence type="ECO:0000256" key="1">
    <source>
        <dbReference type="SAM" id="MobiDB-lite"/>
    </source>
</evidence>
<feature type="transmembrane region" description="Helical" evidence="2">
    <location>
        <begin position="112"/>
        <end position="131"/>
    </location>
</feature>
<feature type="region of interest" description="Disordered" evidence="1">
    <location>
        <begin position="441"/>
        <end position="510"/>
    </location>
</feature>
<evidence type="ECO:0000259" key="4">
    <source>
        <dbReference type="Pfam" id="PF25592"/>
    </source>
</evidence>
<dbReference type="EMBL" id="PDJJ01000001">
    <property type="protein sequence ID" value="PFG43626.1"/>
    <property type="molecule type" value="Genomic_DNA"/>
</dbReference>
<dbReference type="OrthoDB" id="5179995at2"/>
<feature type="transmembrane region" description="Helical" evidence="2">
    <location>
        <begin position="227"/>
        <end position="246"/>
    </location>
</feature>
<keyword evidence="2" id="KW-0472">Membrane</keyword>
<accession>A0A2A9EYI6</accession>
<feature type="compositionally biased region" description="Low complexity" evidence="1">
    <location>
        <begin position="441"/>
        <end position="461"/>
    </location>
</feature>
<dbReference type="InterPro" id="IPR057697">
    <property type="entry name" value="DUF7937"/>
</dbReference>
<feature type="transmembrane region" description="Helical" evidence="2">
    <location>
        <begin position="138"/>
        <end position="157"/>
    </location>
</feature>
<gene>
    <name evidence="5" type="ORF">ATJ88_2332</name>
</gene>
<name>A0A2A9EYI6_9MICO</name>
<feature type="transmembrane region" description="Helical" evidence="2">
    <location>
        <begin position="298"/>
        <end position="319"/>
    </location>
</feature>
<keyword evidence="2" id="KW-1133">Transmembrane helix</keyword>
<feature type="transmembrane region" description="Helical" evidence="2">
    <location>
        <begin position="267"/>
        <end position="292"/>
    </location>
</feature>
<evidence type="ECO:0000259" key="3">
    <source>
        <dbReference type="Pfam" id="PF25591"/>
    </source>
</evidence>
<comment type="caution">
    <text evidence="5">The sequence shown here is derived from an EMBL/GenBank/DDBJ whole genome shotgun (WGS) entry which is preliminary data.</text>
</comment>
<dbReference type="Pfam" id="PF25592">
    <property type="entry name" value="DUF7937"/>
    <property type="match status" value="1"/>
</dbReference>
<feature type="region of interest" description="Disordered" evidence="1">
    <location>
        <begin position="400"/>
        <end position="424"/>
    </location>
</feature>
<organism evidence="5 6">
    <name type="scientific">Isoptericola jiangsuensis</name>
    <dbReference type="NCBI Taxonomy" id="548579"/>
    <lineage>
        <taxon>Bacteria</taxon>
        <taxon>Bacillati</taxon>
        <taxon>Actinomycetota</taxon>
        <taxon>Actinomycetes</taxon>
        <taxon>Micrococcales</taxon>
        <taxon>Promicromonosporaceae</taxon>
        <taxon>Isoptericola</taxon>
    </lineage>
</organism>
<feature type="domain" description="DUF7937" evidence="4">
    <location>
        <begin position="21"/>
        <end position="389"/>
    </location>
</feature>
<feature type="transmembrane region" description="Helical" evidence="2">
    <location>
        <begin position="331"/>
        <end position="355"/>
    </location>
</feature>
<dbReference type="Pfam" id="PF25591">
    <property type="entry name" value="LRV_2"/>
    <property type="match status" value="1"/>
</dbReference>
<protein>
    <submittedName>
        <fullName evidence="5">Uncharacterized protein</fullName>
    </submittedName>
</protein>
<keyword evidence="2" id="KW-0812">Transmembrane</keyword>
<evidence type="ECO:0000313" key="6">
    <source>
        <dbReference type="Proteomes" id="UP000224130"/>
    </source>
</evidence>
<feature type="transmembrane region" description="Helical" evidence="2">
    <location>
        <begin position="163"/>
        <end position="182"/>
    </location>
</feature>
<proteinExistence type="predicted"/>
<feature type="transmembrane region" description="Helical" evidence="2">
    <location>
        <begin position="194"/>
        <end position="215"/>
    </location>
</feature>
<feature type="compositionally biased region" description="Low complexity" evidence="1">
    <location>
        <begin position="471"/>
        <end position="489"/>
    </location>
</feature>
<sequence length="624" mass="62965">MSDGAAAERRSPVHGVPASEVVRDVVAAVALLLALPLPWDVLRRGSDLLWVVLATVLALGVLAAPYAHRAGVLTGGWVRLAEPSARRWGLAPYAVVVALYLVFDVVRDEAGAGAVGAGLALGLAGVTLAAAFAGTRPLVVAAAVVAAGAVLTPVVGIVDGSTWSAVVVSVVAAAFVVAVLALTARRFVDGDDAAGLVLVAVGVAVALELAMFGGAEQGQWLESVHGGRYGLLLLPVVAAAGVPEVLARVRRHADDADELVAQRWVRVAVQGFELMTVTAAYVGLTALVQLVGGAGVSSVVQLVLRLVVGVLVVLVSLLGRRALQRDAATGHATAVGAACVVVVLGLVILVARVAGAGYGTASRVEELLLALALPGMVLAALLAPRAVRELVAAGSASSAASAPQGYPAVAGEPEPRPEEWSSTATAATAVVTPGVASSVPVQQVAAPQPAPHPVGQGAPAAERTAPQRPVAEQPSAEQPVAQQPAARQPAVDRPEPAQDAATSSSRWRGTWAAGTDATQQLSPVTDDPAATQVHGIAPVRAAAPAARPDATQVLPPVVDEPGARWTAAVALDPATPLADLAAIVQEAPHLRPHVAANPSTYPALLDWLGALGDPAVDAALRSRR</sequence>
<dbReference type="AlphaFoldDB" id="A0A2A9EYI6"/>
<dbReference type="InterPro" id="IPR057893">
    <property type="entry name" value="LRV_2"/>
</dbReference>
<dbReference type="RefSeq" id="WP_141538662.1">
    <property type="nucleotide sequence ID" value="NZ_PDJJ01000001.1"/>
</dbReference>
<evidence type="ECO:0000256" key="2">
    <source>
        <dbReference type="SAM" id="Phobius"/>
    </source>
</evidence>
<evidence type="ECO:0000313" key="5">
    <source>
        <dbReference type="EMBL" id="PFG43626.1"/>
    </source>
</evidence>
<feature type="transmembrane region" description="Helical" evidence="2">
    <location>
        <begin position="48"/>
        <end position="67"/>
    </location>
</feature>
<dbReference type="Proteomes" id="UP000224130">
    <property type="component" value="Unassembled WGS sequence"/>
</dbReference>